<evidence type="ECO:0000256" key="6">
    <source>
        <dbReference type="ARBA" id="ARBA00023132"/>
    </source>
</evidence>
<reference evidence="10" key="1">
    <citation type="submission" date="2022-01" db="EMBL/GenBank/DDBJ databases">
        <authorList>
            <person name="King R."/>
        </authorList>
    </citation>
    <scope>NUCLEOTIDE SEQUENCE</scope>
</reference>
<dbReference type="AlphaFoldDB" id="A0A9P0D3I0"/>
<dbReference type="InterPro" id="IPR007252">
    <property type="entry name" value="Nup84/Nup107"/>
</dbReference>
<dbReference type="GO" id="GO:0000973">
    <property type="term" value="P:post-transcriptional tethering of RNA polymerase II gene DNA at nuclear periphery"/>
    <property type="evidence" value="ECO:0007669"/>
    <property type="project" value="TreeGrafter"/>
</dbReference>
<evidence type="ECO:0000256" key="8">
    <source>
        <dbReference type="ARBA" id="ARBA00023242"/>
    </source>
</evidence>
<dbReference type="OrthoDB" id="3098at2759"/>
<dbReference type="Pfam" id="PF04121">
    <property type="entry name" value="Nup84_Nup100"/>
    <property type="match status" value="1"/>
</dbReference>
<evidence type="ECO:0000256" key="2">
    <source>
        <dbReference type="ARBA" id="ARBA00022448"/>
    </source>
</evidence>
<comment type="subunit">
    <text evidence="9">Part of the nuclear pore complex (NPC).</text>
</comment>
<keyword evidence="6 9" id="KW-0906">Nuclear pore complex</keyword>
<proteinExistence type="inferred from homology"/>
<gene>
    <name evidence="10" type="ORF">PSYICH_LOCUS11203</name>
</gene>
<name>A0A9P0D3I0_9CUCU</name>
<dbReference type="GO" id="GO:0006406">
    <property type="term" value="P:mRNA export from nucleus"/>
    <property type="evidence" value="ECO:0007669"/>
    <property type="project" value="TreeGrafter"/>
</dbReference>
<evidence type="ECO:0000256" key="1">
    <source>
        <dbReference type="ARBA" id="ARBA00009510"/>
    </source>
</evidence>
<dbReference type="PANTHER" id="PTHR13003:SF2">
    <property type="entry name" value="NUCLEAR PORE COMPLEX PROTEIN NUP107"/>
    <property type="match status" value="1"/>
</dbReference>
<keyword evidence="3" id="KW-0509">mRNA transport</keyword>
<evidence type="ECO:0000256" key="7">
    <source>
        <dbReference type="ARBA" id="ARBA00023136"/>
    </source>
</evidence>
<accession>A0A9P0D3I0</accession>
<evidence type="ECO:0000256" key="4">
    <source>
        <dbReference type="ARBA" id="ARBA00022927"/>
    </source>
</evidence>
<dbReference type="Gene3D" id="1.10.3450.20">
    <property type="match status" value="1"/>
</dbReference>
<keyword evidence="4" id="KW-0653">Protein transport</keyword>
<dbReference type="GO" id="GO:0031080">
    <property type="term" value="C:nuclear pore outer ring"/>
    <property type="evidence" value="ECO:0007669"/>
    <property type="project" value="TreeGrafter"/>
</dbReference>
<keyword evidence="8 9" id="KW-0539">Nucleus</keyword>
<keyword evidence="7 9" id="KW-0472">Membrane</keyword>
<comment type="similarity">
    <text evidence="1 9">Belongs to the nucleoporin Nup84/Nup107 family.</text>
</comment>
<comment type="function">
    <text evidence="9">Functions as a component of the nuclear pore complex (NPC).</text>
</comment>
<organism evidence="10 11">
    <name type="scientific">Psylliodes chrysocephalus</name>
    <dbReference type="NCBI Taxonomy" id="3402493"/>
    <lineage>
        <taxon>Eukaryota</taxon>
        <taxon>Metazoa</taxon>
        <taxon>Ecdysozoa</taxon>
        <taxon>Arthropoda</taxon>
        <taxon>Hexapoda</taxon>
        <taxon>Insecta</taxon>
        <taxon>Pterygota</taxon>
        <taxon>Neoptera</taxon>
        <taxon>Endopterygota</taxon>
        <taxon>Coleoptera</taxon>
        <taxon>Polyphaga</taxon>
        <taxon>Cucujiformia</taxon>
        <taxon>Chrysomeloidea</taxon>
        <taxon>Chrysomelidae</taxon>
        <taxon>Galerucinae</taxon>
        <taxon>Alticini</taxon>
        <taxon>Psylliodes</taxon>
    </lineage>
</organism>
<evidence type="ECO:0000256" key="9">
    <source>
        <dbReference type="RuleBase" id="RU365072"/>
    </source>
</evidence>
<dbReference type="GO" id="GO:0006606">
    <property type="term" value="P:protein import into nucleus"/>
    <property type="evidence" value="ECO:0007669"/>
    <property type="project" value="TreeGrafter"/>
</dbReference>
<dbReference type="GO" id="GO:0031965">
    <property type="term" value="C:nuclear membrane"/>
    <property type="evidence" value="ECO:0007669"/>
    <property type="project" value="UniProtKB-SubCell"/>
</dbReference>
<dbReference type="Proteomes" id="UP001153636">
    <property type="component" value="Chromosome 5"/>
</dbReference>
<dbReference type="GO" id="GO:0017056">
    <property type="term" value="F:structural constituent of nuclear pore"/>
    <property type="evidence" value="ECO:0007669"/>
    <property type="project" value="UniProtKB-UniRule"/>
</dbReference>
<dbReference type="FunFam" id="1.10.3450.20:FF:000001">
    <property type="entry name" value="Nuclear pore complex protein"/>
    <property type="match status" value="1"/>
</dbReference>
<keyword evidence="2 9" id="KW-0813">Transport</keyword>
<evidence type="ECO:0000256" key="3">
    <source>
        <dbReference type="ARBA" id="ARBA00022816"/>
    </source>
</evidence>
<evidence type="ECO:0000256" key="5">
    <source>
        <dbReference type="ARBA" id="ARBA00023010"/>
    </source>
</evidence>
<dbReference type="EMBL" id="OV651817">
    <property type="protein sequence ID" value="CAH1111178.1"/>
    <property type="molecule type" value="Genomic_DNA"/>
</dbReference>
<dbReference type="PANTHER" id="PTHR13003">
    <property type="entry name" value="NUP107-RELATED"/>
    <property type="match status" value="1"/>
</dbReference>
<evidence type="ECO:0000313" key="10">
    <source>
        <dbReference type="EMBL" id="CAH1111178.1"/>
    </source>
</evidence>
<protein>
    <recommendedName>
        <fullName evidence="9">Nuclear pore complex protein</fullName>
    </recommendedName>
</protein>
<keyword evidence="5 9" id="KW-0811">Translocation</keyword>
<dbReference type="Gene3D" id="1.20.190.50">
    <property type="match status" value="1"/>
</dbReference>
<sequence length="847" mass="97375">MDNDLERSVRLLEDSLSTPNRGLFKKKFGRTPAQSENISNLSIGLEPELKNIISKGFSIYDSAVSKILQSDQSITGNVLQSSTAPWKNTFDSLYTEFFEILSTHSGRYDVLDIVTDLARCCSDALKVIQSLKSKVAVTQIEEEISLEKERNTWRLLFILYQDRLLAQNMMEDEGLIQYFGKSEKLCVQNLFKRDSLVRESQLIIDWLECSAADRDDEALLFSDSTVGWENTLHQLQSADTIAFSSSRQIVSQLDPDAPNHQKRPLHDLDAEDDKRLSERIFNEIRCGKLEEAQKLCRQCGHPWKAALYEGWRLFHNPNIKEDLEMNPELSVPDEEMDSNEMKNIEGNSNRDIWKNMAIKFCKQDYLSLYERAAVASFCGYLNSILTVCGSWEDCLWAYMKTMIDIRVESEIRDCVAKNSDYLALPEEYWTQRMSLNEIFSNLEASKNAKVREDARKPDHVIQKYIILDEIPTLFLKFEEWIEEDNVQTNFLRFLAHLVLFFEQVGQGHNREVSEKVLEYYIKRLIQLNETQLVAFYVSKLSPSNQVHTYAKYLEKIIDQEERKSALMYAEDSGLNVTAITKQVVENVRNIPHETEETGNLQHKITEIDKYKISCLDWILFCEEQRAEALYQINALIFTFLTLGKLDAAQLAFNKVPSDSVDKILSEGAVNDTVNQTIKEYLCYKAYLDAQEAFSEWFKHCKNQPSPPDSLPENAQFPEKVAHQHRESQYKAELGRWKLTADHLAKSAKAKLYNVLLFPDGWIVGADEEEYLRSTCIPEVVLLLYAVLSESGHHEEAVQLSDLVASEKYGIYKVYSKEKLGELLVKLCESSVALLNAKKDPWGNETSA</sequence>
<evidence type="ECO:0000313" key="11">
    <source>
        <dbReference type="Proteomes" id="UP001153636"/>
    </source>
</evidence>
<keyword evidence="11" id="KW-1185">Reference proteome</keyword>
<comment type="subcellular location">
    <subcellularLocation>
        <location evidence="9">Nucleus</location>
        <location evidence="9">Nuclear pore complex</location>
    </subcellularLocation>
    <subcellularLocation>
        <location evidence="9">Nucleus membrane</location>
    </subcellularLocation>
</comment>